<dbReference type="PANTHER" id="PTHR21224">
    <property type="entry name" value="INTEGRATOR COMPLEX SUBUNIT 1"/>
    <property type="match status" value="1"/>
</dbReference>
<name>A0A9W9YGQ3_9CNID</name>
<dbReference type="Pfam" id="PF12432">
    <property type="entry name" value="INTS1_RP2B-bd"/>
    <property type="match status" value="1"/>
</dbReference>
<keyword evidence="3" id="KW-1185">Reference proteome</keyword>
<organism evidence="2 3">
    <name type="scientific">Desmophyllum pertusum</name>
    <dbReference type="NCBI Taxonomy" id="174260"/>
    <lineage>
        <taxon>Eukaryota</taxon>
        <taxon>Metazoa</taxon>
        <taxon>Cnidaria</taxon>
        <taxon>Anthozoa</taxon>
        <taxon>Hexacorallia</taxon>
        <taxon>Scleractinia</taxon>
        <taxon>Caryophylliina</taxon>
        <taxon>Caryophylliidae</taxon>
        <taxon>Desmophyllum</taxon>
    </lineage>
</organism>
<sequence>MRLKTKPLANHYVNCIKELANQHSENLRTVLKYVIYNELSTTRNPNNMSLLGTIFQSNQERAGKLLAMVFQDLLTNKDDYLRASRALLREVIRALRHDIDFVALCRGFMKERTESQFKDLDAPIKERMLLSLADLITMATFLSVTASIKEAFNSTSTRGEKRDMSGLQEFQKSVSTIQRDAVWWLHIVVPKMFNPSAKDFLSW</sequence>
<evidence type="ECO:0000313" key="3">
    <source>
        <dbReference type="Proteomes" id="UP001163046"/>
    </source>
</evidence>
<dbReference type="GO" id="GO:0032039">
    <property type="term" value="C:integrator complex"/>
    <property type="evidence" value="ECO:0007669"/>
    <property type="project" value="InterPro"/>
</dbReference>
<evidence type="ECO:0000313" key="2">
    <source>
        <dbReference type="EMBL" id="KAJ7340495.1"/>
    </source>
</evidence>
<dbReference type="GO" id="GO:0034474">
    <property type="term" value="P:U2 snRNA 3'-end processing"/>
    <property type="evidence" value="ECO:0007669"/>
    <property type="project" value="InterPro"/>
</dbReference>
<dbReference type="PANTHER" id="PTHR21224:SF1">
    <property type="entry name" value="INTEGRATOR COMPLEX SUBUNIT 1"/>
    <property type="match status" value="1"/>
</dbReference>
<proteinExistence type="predicted"/>
<evidence type="ECO:0000259" key="1">
    <source>
        <dbReference type="Pfam" id="PF12432"/>
    </source>
</evidence>
<dbReference type="OrthoDB" id="19938at2759"/>
<dbReference type="Proteomes" id="UP001163046">
    <property type="component" value="Unassembled WGS sequence"/>
</dbReference>
<dbReference type="InterPro" id="IPR038902">
    <property type="entry name" value="INTS1"/>
</dbReference>
<comment type="caution">
    <text evidence="2">The sequence shown here is derived from an EMBL/GenBank/DDBJ whole genome shotgun (WGS) entry which is preliminary data.</text>
</comment>
<dbReference type="AlphaFoldDB" id="A0A9W9YGQ3"/>
<feature type="domain" description="Integrator complex subunit 1 RPB2-binding" evidence="1">
    <location>
        <begin position="1"/>
        <end position="67"/>
    </location>
</feature>
<protein>
    <submittedName>
        <fullName evidence="2">Integrator complex subunit 1</fullName>
    </submittedName>
</protein>
<dbReference type="EMBL" id="MU827778">
    <property type="protein sequence ID" value="KAJ7340495.1"/>
    <property type="molecule type" value="Genomic_DNA"/>
</dbReference>
<accession>A0A9W9YGQ3</accession>
<dbReference type="InterPro" id="IPR022145">
    <property type="entry name" value="INTS1_RPB2-bd"/>
</dbReference>
<reference evidence="2" key="1">
    <citation type="submission" date="2023-01" db="EMBL/GenBank/DDBJ databases">
        <title>Genome assembly of the deep-sea coral Lophelia pertusa.</title>
        <authorList>
            <person name="Herrera S."/>
            <person name="Cordes E."/>
        </authorList>
    </citation>
    <scope>NUCLEOTIDE SEQUENCE</scope>
    <source>
        <strain evidence="2">USNM1676648</strain>
        <tissue evidence="2">Polyp</tissue>
    </source>
</reference>
<gene>
    <name evidence="2" type="primary">INTS1_2</name>
    <name evidence="2" type="ORF">OS493_003247</name>
</gene>